<dbReference type="Proteomes" id="UP000694844">
    <property type="component" value="Chromosome 9"/>
</dbReference>
<evidence type="ECO:0000313" key="1">
    <source>
        <dbReference type="Proteomes" id="UP000694844"/>
    </source>
</evidence>
<accession>A0A8B8C0N6</accession>
<dbReference type="GeneID" id="111114943"/>
<dbReference type="OrthoDB" id="6271063at2759"/>
<dbReference type="SUPFAM" id="SSF56104">
    <property type="entry name" value="SAICAR synthase-like"/>
    <property type="match status" value="1"/>
</dbReference>
<organism evidence="1 2">
    <name type="scientific">Crassostrea virginica</name>
    <name type="common">Eastern oyster</name>
    <dbReference type="NCBI Taxonomy" id="6565"/>
    <lineage>
        <taxon>Eukaryota</taxon>
        <taxon>Metazoa</taxon>
        <taxon>Spiralia</taxon>
        <taxon>Lophotrochozoa</taxon>
        <taxon>Mollusca</taxon>
        <taxon>Bivalvia</taxon>
        <taxon>Autobranchia</taxon>
        <taxon>Pteriomorphia</taxon>
        <taxon>Ostreida</taxon>
        <taxon>Ostreoidea</taxon>
        <taxon>Ostreidae</taxon>
        <taxon>Crassostrea</taxon>
    </lineage>
</organism>
<dbReference type="RefSeq" id="XP_022309207.1">
    <property type="nucleotide sequence ID" value="XM_022453499.1"/>
</dbReference>
<gene>
    <name evidence="2" type="primary">LOC111114943</name>
</gene>
<dbReference type="Gene3D" id="3.30.800.10">
    <property type="entry name" value="Phosphatidylinositol Phosphate Kinase II Beta"/>
    <property type="match status" value="1"/>
</dbReference>
<sequence>MATTKDCKHKRKQLKLKAVPQKTKLFRASEPLLSVFMWGINHTINTLNHVNIPVMLMPDDFKAFSKVHVDYHKFQNPWAARGGSFLSAEAFPVSWILYHYIELGRKPYICGRDRAAMTDVNIT</sequence>
<keyword evidence="1" id="KW-1185">Reference proteome</keyword>
<dbReference type="AlphaFoldDB" id="A0A8B8C0N6"/>
<dbReference type="InterPro" id="IPR027484">
    <property type="entry name" value="PInositol-4-P-5-kinase_N"/>
</dbReference>
<evidence type="ECO:0000313" key="2">
    <source>
        <dbReference type="RefSeq" id="XP_022309207.1"/>
    </source>
</evidence>
<protein>
    <submittedName>
        <fullName evidence="2">Phosphatidylinositol 5-phosphate 4-kinase type-2 alpha-like isoform X1</fullName>
    </submittedName>
</protein>
<dbReference type="KEGG" id="cvn:111114943"/>
<reference evidence="2" key="1">
    <citation type="submission" date="2025-08" db="UniProtKB">
        <authorList>
            <consortium name="RefSeq"/>
        </authorList>
    </citation>
    <scope>IDENTIFICATION</scope>
    <source>
        <tissue evidence="2">Whole sample</tissue>
    </source>
</reference>
<proteinExistence type="predicted"/>
<name>A0A8B8C0N6_CRAVI</name>